<gene>
    <name evidence="2" type="ORF">Y10_17870</name>
</gene>
<accession>A0ABQ5MJ40</accession>
<feature type="transmembrane region" description="Helical" evidence="1">
    <location>
        <begin position="5"/>
        <end position="24"/>
    </location>
</feature>
<name>A0ABQ5MJ40_9FLAO</name>
<dbReference type="Proteomes" id="UP001143543">
    <property type="component" value="Unassembled WGS sequence"/>
</dbReference>
<evidence type="ECO:0000256" key="1">
    <source>
        <dbReference type="SAM" id="Phobius"/>
    </source>
</evidence>
<feature type="transmembrane region" description="Helical" evidence="1">
    <location>
        <begin position="69"/>
        <end position="87"/>
    </location>
</feature>
<keyword evidence="1" id="KW-0812">Transmembrane</keyword>
<evidence type="ECO:0008006" key="4">
    <source>
        <dbReference type="Google" id="ProtNLM"/>
    </source>
</evidence>
<reference evidence="2" key="1">
    <citation type="submission" date="2022-07" db="EMBL/GenBank/DDBJ databases">
        <title>Taxonomy of Novel Oxalotrophic and Methylotrophic Bacteria.</title>
        <authorList>
            <person name="Sahin N."/>
            <person name="Tani A."/>
        </authorList>
    </citation>
    <scope>NUCLEOTIDE SEQUENCE</scope>
    <source>
        <strain evidence="2">Y10</strain>
    </source>
</reference>
<evidence type="ECO:0000313" key="2">
    <source>
        <dbReference type="EMBL" id="GLB49419.1"/>
    </source>
</evidence>
<protein>
    <recommendedName>
        <fullName evidence="4">Magnesium citrate secondary transporter</fullName>
    </recommendedName>
</protein>
<sequence length="128" mass="15130">MIHRYLYFEIVVYGIIWVLIKLLRYFEIIIPYLNDYLTDIITIPALITFILICRKLLFSNINFKQPIAWPWLLIITIYVSVLCEFIGPTYCRIGTADVVDVCCYFLGALFFYMMQKKGCQRITSKTAF</sequence>
<keyword evidence="3" id="KW-1185">Reference proteome</keyword>
<feature type="transmembrane region" description="Helical" evidence="1">
    <location>
        <begin position="93"/>
        <end position="112"/>
    </location>
</feature>
<dbReference type="EMBL" id="BRVO01000002">
    <property type="protein sequence ID" value="GLB49419.1"/>
    <property type="molecule type" value="Genomic_DNA"/>
</dbReference>
<comment type="caution">
    <text evidence="2">The sequence shown here is derived from an EMBL/GenBank/DDBJ whole genome shotgun (WGS) entry which is preliminary data.</text>
</comment>
<feature type="transmembrane region" description="Helical" evidence="1">
    <location>
        <begin position="36"/>
        <end position="57"/>
    </location>
</feature>
<proteinExistence type="predicted"/>
<keyword evidence="1" id="KW-1133">Transmembrane helix</keyword>
<evidence type="ECO:0000313" key="3">
    <source>
        <dbReference type="Proteomes" id="UP001143543"/>
    </source>
</evidence>
<keyword evidence="1" id="KW-0472">Membrane</keyword>
<organism evidence="2 3">
    <name type="scientific">Neptunitalea lumnitzerae</name>
    <dbReference type="NCBI Taxonomy" id="2965509"/>
    <lineage>
        <taxon>Bacteria</taxon>
        <taxon>Pseudomonadati</taxon>
        <taxon>Bacteroidota</taxon>
        <taxon>Flavobacteriia</taxon>
        <taxon>Flavobacteriales</taxon>
        <taxon>Flavobacteriaceae</taxon>
        <taxon>Neptunitalea</taxon>
    </lineage>
</organism>